<evidence type="ECO:0000256" key="1">
    <source>
        <dbReference type="SAM" id="Coils"/>
    </source>
</evidence>
<evidence type="ECO:0000313" key="2">
    <source>
        <dbReference type="EMBL" id="VFJ42634.1"/>
    </source>
</evidence>
<feature type="coiled-coil region" evidence="1">
    <location>
        <begin position="421"/>
        <end position="483"/>
    </location>
</feature>
<reference evidence="3" key="1">
    <citation type="submission" date="2019-02" db="EMBL/GenBank/DDBJ databases">
        <authorList>
            <person name="Gruber-Vodicka R. H."/>
            <person name="Seah K. B. B."/>
        </authorList>
    </citation>
    <scope>NUCLEOTIDE SEQUENCE</scope>
    <source>
        <strain evidence="2">BECK_BZ163</strain>
        <strain evidence="4">BECK_BZ164</strain>
        <strain evidence="3">BECK_BZ165</strain>
    </source>
</reference>
<proteinExistence type="predicted"/>
<evidence type="ECO:0000313" key="3">
    <source>
        <dbReference type="EMBL" id="VFJ43349.1"/>
    </source>
</evidence>
<protein>
    <submittedName>
        <fullName evidence="3">Uncharacterized protein</fullName>
    </submittedName>
</protein>
<name>A0A450RW61_9GAMM</name>
<evidence type="ECO:0000313" key="4">
    <source>
        <dbReference type="EMBL" id="VFK05505.1"/>
    </source>
</evidence>
<sequence length="506" mass="59245">MDPLQEWKEEPLSYRVLVVFTGNRREEMEGFLEVWLRWDGDLNLSAAPVNGGDAIFIGRPPAYHLIGWWLLRSASWQLFYQPRIPSKEGVESHEPTGEFWSWGFQSTEEIIQTGPAFMIEPDGTRTELPEKFDNLFEKLDRGSLVFHPPGDDSITPSQGLGATERPYALPLRVMVEQKDAKPTNPEADLRRIRDRIRELKEQEDTLAWWTGESDINVEMWVYRETEDREIGSLWKLRDWFAGASAAHIEEFHHLRVVTEQLGVLHLLRPADPKRTLTATLPKSVFHLKQDRRWQQEGYEVFVEKDHELVPPPPFKNRHIVRLMASALWEDANPQDTLVLLPTKDNKIHRLAVHGFAPLKDRIQELNFQLAMERSRETPTNVRLPEALLERVRGDLNEALCVHIKEMDKLLDAIWNRDRANLDRYRREVLQALNDVRQFQEQQRKVEELIVHYRKEADAQQKEIEKLLTDIERIRSDMNGLRTQALKTRASAQHSVTNLRKLADRWR</sequence>
<dbReference type="EMBL" id="CAADFL010000001">
    <property type="protein sequence ID" value="VFK05505.1"/>
    <property type="molecule type" value="Genomic_DNA"/>
</dbReference>
<gene>
    <name evidence="2" type="ORF">BECKFM1743A_GA0114220_1000113</name>
    <name evidence="4" type="ORF">BECKFM1743B_GA0114221_1000113</name>
    <name evidence="3" type="ORF">BECKFM1743C_GA0114222_1000113</name>
</gene>
<keyword evidence="1" id="KW-0175">Coiled coil</keyword>
<dbReference type="AlphaFoldDB" id="A0A450RW61"/>
<accession>A0A450RW61</accession>
<dbReference type="EMBL" id="CAADFA010000001">
    <property type="protein sequence ID" value="VFJ43349.1"/>
    <property type="molecule type" value="Genomic_DNA"/>
</dbReference>
<dbReference type="EMBL" id="CAADEZ010000001">
    <property type="protein sequence ID" value="VFJ42634.1"/>
    <property type="molecule type" value="Genomic_DNA"/>
</dbReference>
<organism evidence="3">
    <name type="scientific">Candidatus Kentrum sp. FM</name>
    <dbReference type="NCBI Taxonomy" id="2126340"/>
    <lineage>
        <taxon>Bacteria</taxon>
        <taxon>Pseudomonadati</taxon>
        <taxon>Pseudomonadota</taxon>
        <taxon>Gammaproteobacteria</taxon>
        <taxon>Candidatus Kentrum</taxon>
    </lineage>
</organism>